<dbReference type="InterPro" id="IPR002765">
    <property type="entry name" value="UPF0145_YbjQ-like"/>
</dbReference>
<comment type="similarity">
    <text evidence="1 2">Belongs to the UPF0145 family.</text>
</comment>
<name>A0A844G4N6_9BACT</name>
<dbReference type="SUPFAM" id="SSF117782">
    <property type="entry name" value="YbjQ-like"/>
    <property type="match status" value="1"/>
</dbReference>
<gene>
    <name evidence="3" type="ORF">FYJ85_12575</name>
</gene>
<keyword evidence="4" id="KW-1185">Reference proteome</keyword>
<reference evidence="3 4" key="1">
    <citation type="submission" date="2019-08" db="EMBL/GenBank/DDBJ databases">
        <title>In-depth cultivation of the pig gut microbiome towards novel bacterial diversity and tailored functional studies.</title>
        <authorList>
            <person name="Wylensek D."/>
            <person name="Hitch T.C.A."/>
            <person name="Clavel T."/>
        </authorList>
    </citation>
    <scope>NUCLEOTIDE SEQUENCE [LARGE SCALE GENOMIC DNA]</scope>
    <source>
        <strain evidence="3 4">BBE-744-WT-12</strain>
    </source>
</reference>
<evidence type="ECO:0000256" key="2">
    <source>
        <dbReference type="HAMAP-Rule" id="MF_00338"/>
    </source>
</evidence>
<comment type="caution">
    <text evidence="3">The sequence shown here is derived from an EMBL/GenBank/DDBJ whole genome shotgun (WGS) entry which is preliminary data.</text>
</comment>
<organism evidence="3 4">
    <name type="scientific">Victivallis lenta</name>
    <dbReference type="NCBI Taxonomy" id="2606640"/>
    <lineage>
        <taxon>Bacteria</taxon>
        <taxon>Pseudomonadati</taxon>
        <taxon>Lentisphaerota</taxon>
        <taxon>Lentisphaeria</taxon>
        <taxon>Victivallales</taxon>
        <taxon>Victivallaceae</taxon>
        <taxon>Victivallis</taxon>
    </lineage>
</organism>
<evidence type="ECO:0000313" key="3">
    <source>
        <dbReference type="EMBL" id="MST97872.1"/>
    </source>
</evidence>
<dbReference type="HAMAP" id="MF_00338">
    <property type="entry name" value="UPF0145"/>
    <property type="match status" value="1"/>
</dbReference>
<dbReference type="Pfam" id="PF01906">
    <property type="entry name" value="YbjQ_1"/>
    <property type="match status" value="1"/>
</dbReference>
<protein>
    <recommendedName>
        <fullName evidence="2">UPF0145 protein FYJ85_12575</fullName>
    </recommendedName>
</protein>
<accession>A0A844G4N6</accession>
<dbReference type="AlphaFoldDB" id="A0A844G4N6"/>
<dbReference type="Gene3D" id="3.30.110.70">
    <property type="entry name" value="Hypothetical protein apc22750. Chain B"/>
    <property type="match status" value="1"/>
</dbReference>
<dbReference type="InterPro" id="IPR035439">
    <property type="entry name" value="UPF0145_dom_sf"/>
</dbReference>
<proteinExistence type="inferred from homology"/>
<evidence type="ECO:0000256" key="1">
    <source>
        <dbReference type="ARBA" id="ARBA00010751"/>
    </source>
</evidence>
<dbReference type="Proteomes" id="UP000435649">
    <property type="component" value="Unassembled WGS sequence"/>
</dbReference>
<dbReference type="PANTHER" id="PTHR34068">
    <property type="entry name" value="UPF0145 PROTEIN YBJQ"/>
    <property type="match status" value="1"/>
</dbReference>
<dbReference type="EMBL" id="VUNS01000013">
    <property type="protein sequence ID" value="MST97872.1"/>
    <property type="molecule type" value="Genomic_DNA"/>
</dbReference>
<sequence>MIVVNTETIPGMKIVELKGLVQGNTVRAKHVGRDIAASFKNFVGGELKGYTELLTESRSEAVARMLAQAEELGANAVVNVRFATSSITAGAAELYAYGTAVVAVPSEG</sequence>
<evidence type="ECO:0000313" key="4">
    <source>
        <dbReference type="Proteomes" id="UP000435649"/>
    </source>
</evidence>
<dbReference type="PANTHER" id="PTHR34068:SF2">
    <property type="entry name" value="UPF0145 PROTEIN SCO3412"/>
    <property type="match status" value="1"/>
</dbReference>
<dbReference type="RefSeq" id="WP_154418982.1">
    <property type="nucleotide sequence ID" value="NZ_CALXOB010000043.1"/>
</dbReference>